<keyword evidence="2" id="KW-1185">Reference proteome</keyword>
<sequence length="44" mass="4726" precursor="true">MAAKMNAKPMRLHCTVCSVNTSMPAWGLACKVLAVAELEKPGHE</sequence>
<evidence type="ECO:0000313" key="1">
    <source>
        <dbReference type="EMBL" id="AZA10015.1"/>
    </source>
</evidence>
<dbReference type="AlphaFoldDB" id="A0A3G6IW52"/>
<dbReference type="PROSITE" id="PS51257">
    <property type="entry name" value="PROKAR_LIPOPROTEIN"/>
    <property type="match status" value="1"/>
</dbReference>
<evidence type="ECO:0000313" key="2">
    <source>
        <dbReference type="Proteomes" id="UP000271426"/>
    </source>
</evidence>
<organism evidence="1 2">
    <name type="scientific">Corynebacterium pseudopelargi</name>
    <dbReference type="NCBI Taxonomy" id="2080757"/>
    <lineage>
        <taxon>Bacteria</taxon>
        <taxon>Bacillati</taxon>
        <taxon>Actinomycetota</taxon>
        <taxon>Actinomycetes</taxon>
        <taxon>Mycobacteriales</taxon>
        <taxon>Corynebacteriaceae</taxon>
        <taxon>Corynebacterium</taxon>
    </lineage>
</organism>
<dbReference type="RefSeq" id="WP_281270484.1">
    <property type="nucleotide sequence ID" value="NZ_CP033898.1"/>
</dbReference>
<reference evidence="1 2" key="1">
    <citation type="submission" date="2018-11" db="EMBL/GenBank/DDBJ databases">
        <authorList>
            <person name="Kleinhagauer T."/>
            <person name="Glaeser S.P."/>
            <person name="Spergser J."/>
            <person name="Ruckert C."/>
            <person name="Kaempfer P."/>
            <person name="Busse H.-J."/>
        </authorList>
    </citation>
    <scope>NUCLEOTIDE SEQUENCE [LARGE SCALE GENOMIC DNA]</scope>
    <source>
        <strain evidence="1 2">812CH</strain>
    </source>
</reference>
<protein>
    <submittedName>
        <fullName evidence="1">Uncharacterized protein</fullName>
    </submittedName>
</protein>
<gene>
    <name evidence="1" type="ORF">CPPEL_09560</name>
</gene>
<name>A0A3G6IW52_9CORY</name>
<proteinExistence type="predicted"/>
<dbReference type="KEGG" id="cpso:CPPEL_09560"/>
<accession>A0A3G6IW52</accession>
<dbReference type="Proteomes" id="UP000271426">
    <property type="component" value="Chromosome"/>
</dbReference>
<dbReference type="EMBL" id="CP033898">
    <property type="protein sequence ID" value="AZA10015.1"/>
    <property type="molecule type" value="Genomic_DNA"/>
</dbReference>